<reference evidence="7" key="2">
    <citation type="submission" date="2018-05" db="EMBL/GenBank/DDBJ databases">
        <title>OpunRS2 (Oryza punctata Reference Sequence Version 2).</title>
        <authorList>
            <person name="Zhang J."/>
            <person name="Kudrna D."/>
            <person name="Lee S."/>
            <person name="Talag J."/>
            <person name="Welchert J."/>
            <person name="Wing R.A."/>
        </authorList>
    </citation>
    <scope>NUCLEOTIDE SEQUENCE [LARGE SCALE GENOMIC DNA]</scope>
</reference>
<protein>
    <recommendedName>
        <fullName evidence="6">Fe2OG dioxygenase domain-containing protein</fullName>
    </recommendedName>
</protein>
<organism evidence="7">
    <name type="scientific">Oryza punctata</name>
    <name type="common">Red rice</name>
    <dbReference type="NCBI Taxonomy" id="4537"/>
    <lineage>
        <taxon>Eukaryota</taxon>
        <taxon>Viridiplantae</taxon>
        <taxon>Streptophyta</taxon>
        <taxon>Embryophyta</taxon>
        <taxon>Tracheophyta</taxon>
        <taxon>Spermatophyta</taxon>
        <taxon>Magnoliopsida</taxon>
        <taxon>Liliopsida</taxon>
        <taxon>Poales</taxon>
        <taxon>Poaceae</taxon>
        <taxon>BOP clade</taxon>
        <taxon>Oryzoideae</taxon>
        <taxon>Oryzeae</taxon>
        <taxon>Oryzinae</taxon>
        <taxon>Oryza</taxon>
    </lineage>
</organism>
<dbReference type="InterPro" id="IPR044861">
    <property type="entry name" value="IPNS-like_FE2OG_OXY"/>
</dbReference>
<evidence type="ECO:0000313" key="7">
    <source>
        <dbReference type="EnsemblPlants" id="OPUNC06G04800.1"/>
    </source>
</evidence>
<dbReference type="Gene3D" id="2.60.120.330">
    <property type="entry name" value="B-lactam Antibiotic, Isopenicillin N Synthase, Chain"/>
    <property type="match status" value="1"/>
</dbReference>
<dbReference type="Pfam" id="PF03171">
    <property type="entry name" value="2OG-FeII_Oxy"/>
    <property type="match status" value="1"/>
</dbReference>
<accession>A0A0E0L8I3</accession>
<evidence type="ECO:0000313" key="8">
    <source>
        <dbReference type="Proteomes" id="UP000026962"/>
    </source>
</evidence>
<sequence length="386" mass="43197">MVHPAQGQMVQDLAAAGELGAPPSRYVLREKDRPTEAGAVQAAQRELAAIPTIDVSRLAESGDVVDDEAAKLRSALQSWGLFAVTGHGMPEPFLDEILAATREFFHLPPEEKEKYSNVVVADDVDGADGGERFQPEGYGIDRVDTDEQILDWCDRLYLQVQPEEERRLEFWPEHPPALRGLLEEYTRRSEQVFRRVLAATARALGFEEEFFADKVGERVAAYARFTYYPPCPRPELVYGLKPHTDNSVLTVLLLDKHVGGLQLLKDGRWLDIPVLTNELLVVAGDEIEIMSNGVFMAPVHRVVTSERERMSVVMFYQPEPHKELAPSEELVGEERPALYKKLKAKAFGDGFWDAFAAGERTIDFLKVKVEHQQQQPETAAAVSTSA</sequence>
<dbReference type="FunFam" id="2.60.120.330:FF:000066">
    <property type="entry name" value="Os06g0176500 protein"/>
    <property type="match status" value="1"/>
</dbReference>
<dbReference type="InterPro" id="IPR026992">
    <property type="entry name" value="DIOX_N"/>
</dbReference>
<dbReference type="Pfam" id="PF14226">
    <property type="entry name" value="DIOX_N"/>
    <property type="match status" value="1"/>
</dbReference>
<dbReference type="InterPro" id="IPR027443">
    <property type="entry name" value="IPNS-like_sf"/>
</dbReference>
<dbReference type="GO" id="GO:0046872">
    <property type="term" value="F:metal ion binding"/>
    <property type="evidence" value="ECO:0007669"/>
    <property type="project" value="UniProtKB-KW"/>
</dbReference>
<evidence type="ECO:0000256" key="5">
    <source>
        <dbReference type="RuleBase" id="RU003682"/>
    </source>
</evidence>
<evidence type="ECO:0000256" key="4">
    <source>
        <dbReference type="ARBA" id="ARBA00023004"/>
    </source>
</evidence>
<dbReference type="InterPro" id="IPR005123">
    <property type="entry name" value="Oxoglu/Fe-dep_dioxygenase_dom"/>
</dbReference>
<evidence type="ECO:0000256" key="3">
    <source>
        <dbReference type="ARBA" id="ARBA00023002"/>
    </source>
</evidence>
<dbReference type="InterPro" id="IPR050295">
    <property type="entry name" value="Plant_2OG-oxidoreductases"/>
</dbReference>
<evidence type="ECO:0000256" key="2">
    <source>
        <dbReference type="ARBA" id="ARBA00022723"/>
    </source>
</evidence>
<name>A0A0E0L8I3_ORYPU</name>
<dbReference type="STRING" id="4537.A0A0E0L8I3"/>
<evidence type="ECO:0000256" key="1">
    <source>
        <dbReference type="ARBA" id="ARBA00008056"/>
    </source>
</evidence>
<evidence type="ECO:0000259" key="6">
    <source>
        <dbReference type="PROSITE" id="PS51471"/>
    </source>
</evidence>
<dbReference type="SUPFAM" id="SSF51197">
    <property type="entry name" value="Clavaminate synthase-like"/>
    <property type="match status" value="1"/>
</dbReference>
<dbReference type="GO" id="GO:0016491">
    <property type="term" value="F:oxidoreductase activity"/>
    <property type="evidence" value="ECO:0007669"/>
    <property type="project" value="UniProtKB-KW"/>
</dbReference>
<proteinExistence type="inferred from homology"/>
<comment type="similarity">
    <text evidence="1 5">Belongs to the iron/ascorbate-dependent oxidoreductase family.</text>
</comment>
<dbReference type="Gramene" id="OPUNC06G04800.1">
    <property type="protein sequence ID" value="OPUNC06G04800.1"/>
    <property type="gene ID" value="OPUNC06G04800"/>
</dbReference>
<keyword evidence="2 5" id="KW-0479">Metal-binding</keyword>
<reference evidence="7" key="1">
    <citation type="submission" date="2015-04" db="UniProtKB">
        <authorList>
            <consortium name="EnsemblPlants"/>
        </authorList>
    </citation>
    <scope>IDENTIFICATION</scope>
</reference>
<dbReference type="EnsemblPlants" id="OPUNC06G04800.1">
    <property type="protein sequence ID" value="OPUNC06G04800.1"/>
    <property type="gene ID" value="OPUNC06G04800"/>
</dbReference>
<keyword evidence="3 5" id="KW-0560">Oxidoreductase</keyword>
<keyword evidence="4 5" id="KW-0408">Iron</keyword>
<dbReference type="Proteomes" id="UP000026962">
    <property type="component" value="Chromosome 6"/>
</dbReference>
<dbReference type="PANTHER" id="PTHR47991">
    <property type="entry name" value="OXOGLUTARATE/IRON-DEPENDENT DIOXYGENASE"/>
    <property type="match status" value="1"/>
</dbReference>
<dbReference type="HOGENOM" id="CLU_010119_16_0_1"/>
<dbReference type="OMA" id="HGMPEPF"/>
<feature type="domain" description="Fe2OG dioxygenase" evidence="6">
    <location>
        <begin position="219"/>
        <end position="318"/>
    </location>
</feature>
<dbReference type="AlphaFoldDB" id="A0A0E0L8I3"/>
<keyword evidence="8" id="KW-1185">Reference proteome</keyword>
<dbReference type="PROSITE" id="PS51471">
    <property type="entry name" value="FE2OG_OXY"/>
    <property type="match status" value="1"/>
</dbReference>
<dbReference type="eggNOG" id="KOG0143">
    <property type="taxonomic scope" value="Eukaryota"/>
</dbReference>